<reference evidence="1" key="1">
    <citation type="submission" date="2021-06" db="EMBL/GenBank/DDBJ databases">
        <title>Comparative genomics, transcriptomics and evolutionary studies reveal genomic signatures of adaptation to plant cell wall in hemibiotrophic fungi.</title>
        <authorList>
            <consortium name="DOE Joint Genome Institute"/>
            <person name="Baroncelli R."/>
            <person name="Diaz J.F."/>
            <person name="Benocci T."/>
            <person name="Peng M."/>
            <person name="Battaglia E."/>
            <person name="Haridas S."/>
            <person name="Andreopoulos W."/>
            <person name="Labutti K."/>
            <person name="Pangilinan J."/>
            <person name="Floch G.L."/>
            <person name="Makela M.R."/>
            <person name="Henrissat B."/>
            <person name="Grigoriev I.V."/>
            <person name="Crouch J.A."/>
            <person name="De Vries R.P."/>
            <person name="Sukno S.A."/>
            <person name="Thon M.R."/>
        </authorList>
    </citation>
    <scope>NUCLEOTIDE SEQUENCE</scope>
    <source>
        <strain evidence="1">CBS 125086</strain>
    </source>
</reference>
<dbReference type="AlphaFoldDB" id="A0AAD8PV31"/>
<name>A0AAD8PV31_9PEZI</name>
<comment type="caution">
    <text evidence="1">The sequence shown here is derived from an EMBL/GenBank/DDBJ whole genome shotgun (WGS) entry which is preliminary data.</text>
</comment>
<dbReference type="RefSeq" id="XP_060412220.1">
    <property type="nucleotide sequence ID" value="XM_060552076.1"/>
</dbReference>
<dbReference type="EMBL" id="JAHLJV010000047">
    <property type="protein sequence ID" value="KAK1585176.1"/>
    <property type="molecule type" value="Genomic_DNA"/>
</dbReference>
<gene>
    <name evidence="1" type="ORF">LY79DRAFT_276667</name>
</gene>
<keyword evidence="2" id="KW-1185">Reference proteome</keyword>
<sequence>MCKYVSHIRVCNLCNHHDTVLISERLCVLAKQSGGFGSCDTGISSDNNSTSNRCWKCRERTRRIPCASPALRHVSLP</sequence>
<evidence type="ECO:0000313" key="2">
    <source>
        <dbReference type="Proteomes" id="UP001230504"/>
    </source>
</evidence>
<protein>
    <submittedName>
        <fullName evidence="1">Uncharacterized protein</fullName>
    </submittedName>
</protein>
<organism evidence="1 2">
    <name type="scientific">Colletotrichum navitas</name>
    <dbReference type="NCBI Taxonomy" id="681940"/>
    <lineage>
        <taxon>Eukaryota</taxon>
        <taxon>Fungi</taxon>
        <taxon>Dikarya</taxon>
        <taxon>Ascomycota</taxon>
        <taxon>Pezizomycotina</taxon>
        <taxon>Sordariomycetes</taxon>
        <taxon>Hypocreomycetidae</taxon>
        <taxon>Glomerellales</taxon>
        <taxon>Glomerellaceae</taxon>
        <taxon>Colletotrichum</taxon>
        <taxon>Colletotrichum graminicola species complex</taxon>
    </lineage>
</organism>
<accession>A0AAD8PV31</accession>
<proteinExistence type="predicted"/>
<evidence type="ECO:0000313" key="1">
    <source>
        <dbReference type="EMBL" id="KAK1585176.1"/>
    </source>
</evidence>
<dbReference type="GeneID" id="85436316"/>
<dbReference type="Proteomes" id="UP001230504">
    <property type="component" value="Unassembled WGS sequence"/>
</dbReference>